<dbReference type="Proteomes" id="UP000535501">
    <property type="component" value="Unassembled WGS sequence"/>
</dbReference>
<accession>A0A7W9Z184</accession>
<reference evidence="2 3" key="1">
    <citation type="submission" date="2020-08" db="EMBL/GenBank/DDBJ databases">
        <title>Genomic Encyclopedia of Type Strains, Phase IV (KMG-IV): sequencing the most valuable type-strain genomes for metagenomic binning, comparative biology and taxonomic classification.</title>
        <authorList>
            <person name="Goeker M."/>
        </authorList>
    </citation>
    <scope>NUCLEOTIDE SEQUENCE [LARGE SCALE GENOMIC DNA]</scope>
    <source>
        <strain evidence="2 3">DSM 102134</strain>
    </source>
</reference>
<dbReference type="AlphaFoldDB" id="A0A7W9Z184"/>
<keyword evidence="3" id="KW-1185">Reference proteome</keyword>
<feature type="compositionally biased region" description="Polar residues" evidence="1">
    <location>
        <begin position="67"/>
        <end position="97"/>
    </location>
</feature>
<feature type="region of interest" description="Disordered" evidence="1">
    <location>
        <begin position="67"/>
        <end position="101"/>
    </location>
</feature>
<name>A0A7W9Z184_9HYPH</name>
<evidence type="ECO:0000313" key="2">
    <source>
        <dbReference type="EMBL" id="MBB6182187.1"/>
    </source>
</evidence>
<sequence>MPPWLFTDLPLARRFWAGERLHMHVLEEADPHHVSDTAGIVPVALVLSQRIQETLVCRVSMQNTGRPAFASPSNSHCDNGPASTPTLSKLNTGSLRQQGPLGERPLEKLQHHNDQLPELKKSGHILTDFEKFQMASMEHEYRSIYNSLCNERHNNLRALTSRHFRKNKDGSLDMVIFDTSSREDLAATLDTSNRVMHHYFMSASEVSEN</sequence>
<proteinExistence type="predicted"/>
<protein>
    <submittedName>
        <fullName evidence="2">Uncharacterized protein</fullName>
    </submittedName>
</protein>
<gene>
    <name evidence="2" type="ORF">HNQ75_004176</name>
</gene>
<dbReference type="EMBL" id="JACHEJ010000021">
    <property type="protein sequence ID" value="MBB6182187.1"/>
    <property type="molecule type" value="Genomic_DNA"/>
</dbReference>
<organism evidence="2 3">
    <name type="scientific">Pseudorhizobium flavum</name>
    <dbReference type="NCBI Taxonomy" id="1335061"/>
    <lineage>
        <taxon>Bacteria</taxon>
        <taxon>Pseudomonadati</taxon>
        <taxon>Pseudomonadota</taxon>
        <taxon>Alphaproteobacteria</taxon>
        <taxon>Hyphomicrobiales</taxon>
        <taxon>Rhizobiaceae</taxon>
        <taxon>Rhizobium/Agrobacterium group</taxon>
        <taxon>Pseudorhizobium</taxon>
    </lineage>
</organism>
<comment type="caution">
    <text evidence="2">The sequence shown here is derived from an EMBL/GenBank/DDBJ whole genome shotgun (WGS) entry which is preliminary data.</text>
</comment>
<evidence type="ECO:0000313" key="3">
    <source>
        <dbReference type="Proteomes" id="UP000535501"/>
    </source>
</evidence>
<evidence type="ECO:0000256" key="1">
    <source>
        <dbReference type="SAM" id="MobiDB-lite"/>
    </source>
</evidence>